<feature type="transmembrane region" description="Helical" evidence="2">
    <location>
        <begin position="58"/>
        <end position="79"/>
    </location>
</feature>
<evidence type="ECO:0000256" key="2">
    <source>
        <dbReference type="SAM" id="Phobius"/>
    </source>
</evidence>
<protein>
    <recommendedName>
        <fullName evidence="5">DNA polymerase III subunit gamma/tau</fullName>
    </recommendedName>
</protein>
<evidence type="ECO:0000256" key="1">
    <source>
        <dbReference type="SAM" id="MobiDB-lite"/>
    </source>
</evidence>
<dbReference type="RefSeq" id="WP_130284135.1">
    <property type="nucleotide sequence ID" value="NZ_SGXT01000018.1"/>
</dbReference>
<reference evidence="3 4" key="1">
    <citation type="journal article" date="2015" name="Stand. Genomic Sci.">
        <title>Genomic Encyclopedia of Bacterial and Archaeal Type Strains, Phase III: the genomes of soil and plant-associated and newly described type strains.</title>
        <authorList>
            <person name="Whitman W.B."/>
            <person name="Woyke T."/>
            <person name="Klenk H.P."/>
            <person name="Zhou Y."/>
            <person name="Lilburn T.G."/>
            <person name="Beck B.J."/>
            <person name="De Vos P."/>
            <person name="Vandamme P."/>
            <person name="Eisen J.A."/>
            <person name="Garrity G."/>
            <person name="Hugenholtz P."/>
            <person name="Kyrpides N.C."/>
        </authorList>
    </citation>
    <scope>NUCLEOTIDE SEQUENCE [LARGE SCALE GENOMIC DNA]</scope>
    <source>
        <strain evidence="3 4">AC4r</strain>
    </source>
</reference>
<dbReference type="EMBL" id="SGXT01000018">
    <property type="protein sequence ID" value="RZT58118.1"/>
    <property type="molecule type" value="Genomic_DNA"/>
</dbReference>
<dbReference type="OrthoDB" id="4981704at2"/>
<sequence>MARPDDPDDDAALRWDDVDDASYDLGPAPGEEPETAAADAAAETGEAGRAAGERGRSALLVATSVFGGIYIMYVVGWLIGGLRLSQSIFQSLSDSGAGVLELNAYRFAEFLAIIATPLWFIAVVVLTAGSATRRLGWLAIGLLILAPWPFLIGLISTGGAS</sequence>
<feature type="compositionally biased region" description="Acidic residues" evidence="1">
    <location>
        <begin position="1"/>
        <end position="10"/>
    </location>
</feature>
<evidence type="ECO:0008006" key="5">
    <source>
        <dbReference type="Google" id="ProtNLM"/>
    </source>
</evidence>
<dbReference type="Proteomes" id="UP000292408">
    <property type="component" value="Unassembled WGS sequence"/>
</dbReference>
<organism evidence="3 4">
    <name type="scientific">Microcella alkaliphila</name>
    <dbReference type="NCBI Taxonomy" id="279828"/>
    <lineage>
        <taxon>Bacteria</taxon>
        <taxon>Bacillati</taxon>
        <taxon>Actinomycetota</taxon>
        <taxon>Actinomycetes</taxon>
        <taxon>Micrococcales</taxon>
        <taxon>Microbacteriaceae</taxon>
        <taxon>Microcella</taxon>
    </lineage>
</organism>
<keyword evidence="2" id="KW-0472">Membrane</keyword>
<keyword evidence="4" id="KW-1185">Reference proteome</keyword>
<gene>
    <name evidence="3" type="ORF">EV140_2358</name>
</gene>
<evidence type="ECO:0000313" key="3">
    <source>
        <dbReference type="EMBL" id="RZT58118.1"/>
    </source>
</evidence>
<feature type="region of interest" description="Disordered" evidence="1">
    <location>
        <begin position="1"/>
        <end position="49"/>
    </location>
</feature>
<evidence type="ECO:0000313" key="4">
    <source>
        <dbReference type="Proteomes" id="UP000292408"/>
    </source>
</evidence>
<keyword evidence="2" id="KW-1133">Transmembrane helix</keyword>
<feature type="transmembrane region" description="Helical" evidence="2">
    <location>
        <begin position="135"/>
        <end position="155"/>
    </location>
</feature>
<feature type="transmembrane region" description="Helical" evidence="2">
    <location>
        <begin position="110"/>
        <end position="128"/>
    </location>
</feature>
<comment type="caution">
    <text evidence="3">The sequence shown here is derived from an EMBL/GenBank/DDBJ whole genome shotgun (WGS) entry which is preliminary data.</text>
</comment>
<dbReference type="AlphaFoldDB" id="A0A4Q7TFB9"/>
<keyword evidence="2" id="KW-0812">Transmembrane</keyword>
<name>A0A4Q7TFB9_9MICO</name>
<feature type="compositionally biased region" description="Low complexity" evidence="1">
    <location>
        <begin position="35"/>
        <end position="49"/>
    </location>
</feature>
<accession>A0A4Q7TFB9</accession>
<proteinExistence type="predicted"/>